<dbReference type="InterPro" id="IPR014718">
    <property type="entry name" value="GH-type_carb-bd"/>
</dbReference>
<dbReference type="InterPro" id="IPR008183">
    <property type="entry name" value="Aldose_1/G6P_1-epimerase"/>
</dbReference>
<evidence type="ECO:0000313" key="1">
    <source>
        <dbReference type="EMBL" id="ABM57780.1"/>
    </source>
</evidence>
<dbReference type="GO" id="GO:0030246">
    <property type="term" value="F:carbohydrate binding"/>
    <property type="evidence" value="ECO:0007669"/>
    <property type="project" value="InterPro"/>
</dbReference>
<name>A1WJH3_VEREI</name>
<dbReference type="STRING" id="391735.Veis_2029"/>
<dbReference type="CDD" id="cd09021">
    <property type="entry name" value="Aldose_epim_Ec_YphB"/>
    <property type="match status" value="1"/>
</dbReference>
<dbReference type="SUPFAM" id="SSF74650">
    <property type="entry name" value="Galactose mutarotase-like"/>
    <property type="match status" value="1"/>
</dbReference>
<dbReference type="Pfam" id="PF01263">
    <property type="entry name" value="Aldose_epim"/>
    <property type="match status" value="1"/>
</dbReference>
<organism evidence="1 2">
    <name type="scientific">Verminephrobacter eiseniae (strain EF01-2)</name>
    <dbReference type="NCBI Taxonomy" id="391735"/>
    <lineage>
        <taxon>Bacteria</taxon>
        <taxon>Pseudomonadati</taxon>
        <taxon>Pseudomonadota</taxon>
        <taxon>Betaproteobacteria</taxon>
        <taxon>Burkholderiales</taxon>
        <taxon>Comamonadaceae</taxon>
        <taxon>Verminephrobacter</taxon>
    </lineage>
</organism>
<dbReference type="GeneID" id="76460614"/>
<proteinExistence type="predicted"/>
<dbReference type="RefSeq" id="WP_011809786.1">
    <property type="nucleotide sequence ID" value="NC_008786.1"/>
</dbReference>
<protein>
    <submittedName>
        <fullName evidence="1">Aldose 1-epimerase</fullName>
    </submittedName>
</protein>
<dbReference type="Gene3D" id="2.70.98.10">
    <property type="match status" value="1"/>
</dbReference>
<sequence>MAQDFIELTAGELRLGLSPTVGGSIAHFSREWREAGALRRTHWLRPATVQSMLSGEPLGMGSFPLVPFCNRIRNGSAMFAGREIRMRPNHPGSDSPHPLHGIGWQRPWRTAAASNTQATLQLAVEADAQWPWSFSASQTFNLSTNALTVSMAVTNRDTVPMPAGIGHHPYFPRDDRTRITVRTRAMWEGDQDVLPVALSTHEAVARLAGGTAVADLVLDNNFTGWGREAYIEWSDDANGPARSLVMRAQAPLDFFVLYSPSRADHFCAEPVSQCTDWVNLRAEHSAADLGGASLAPGETLVAEFALLPRWS</sequence>
<dbReference type="Proteomes" id="UP000000374">
    <property type="component" value="Chromosome"/>
</dbReference>
<dbReference type="HOGENOM" id="CLU_052486_0_0_4"/>
<dbReference type="AlphaFoldDB" id="A1WJH3"/>
<reference evidence="2" key="1">
    <citation type="submission" date="2006-12" db="EMBL/GenBank/DDBJ databases">
        <title>Complete sequence of chromosome 1 of Verminephrobacter eiseniae EF01-2.</title>
        <authorList>
            <person name="Copeland A."/>
            <person name="Lucas S."/>
            <person name="Lapidus A."/>
            <person name="Barry K."/>
            <person name="Detter J.C."/>
            <person name="Glavina del Rio T."/>
            <person name="Dalin E."/>
            <person name="Tice H."/>
            <person name="Pitluck S."/>
            <person name="Chertkov O."/>
            <person name="Brettin T."/>
            <person name="Bruce D."/>
            <person name="Han C."/>
            <person name="Tapia R."/>
            <person name="Gilna P."/>
            <person name="Schmutz J."/>
            <person name="Larimer F."/>
            <person name="Land M."/>
            <person name="Hauser L."/>
            <person name="Kyrpides N."/>
            <person name="Kim E."/>
            <person name="Stahl D."/>
            <person name="Richardson P."/>
        </authorList>
    </citation>
    <scope>NUCLEOTIDE SEQUENCE [LARGE SCALE GENOMIC DNA]</scope>
    <source>
        <strain evidence="2">EF01-2</strain>
    </source>
</reference>
<gene>
    <name evidence="1" type="ordered locus">Veis_2029</name>
</gene>
<dbReference type="eggNOG" id="COG2017">
    <property type="taxonomic scope" value="Bacteria"/>
</dbReference>
<dbReference type="GO" id="GO:0005975">
    <property type="term" value="P:carbohydrate metabolic process"/>
    <property type="evidence" value="ECO:0007669"/>
    <property type="project" value="InterPro"/>
</dbReference>
<dbReference type="EMBL" id="CP000542">
    <property type="protein sequence ID" value="ABM57780.1"/>
    <property type="molecule type" value="Genomic_DNA"/>
</dbReference>
<dbReference type="GO" id="GO:0016853">
    <property type="term" value="F:isomerase activity"/>
    <property type="evidence" value="ECO:0007669"/>
    <property type="project" value="InterPro"/>
</dbReference>
<accession>A1WJH3</accession>
<evidence type="ECO:0000313" key="2">
    <source>
        <dbReference type="Proteomes" id="UP000000374"/>
    </source>
</evidence>
<keyword evidence="2" id="KW-1185">Reference proteome</keyword>
<dbReference type="OrthoDB" id="9808779at2"/>
<dbReference type="InterPro" id="IPR011013">
    <property type="entry name" value="Gal_mutarotase_sf_dom"/>
</dbReference>
<dbReference type="KEGG" id="vei:Veis_2029"/>